<keyword evidence="1" id="KW-1133">Transmembrane helix</keyword>
<organism evidence="2 3">
    <name type="scientific">Truncatella angustata</name>
    <dbReference type="NCBI Taxonomy" id="152316"/>
    <lineage>
        <taxon>Eukaryota</taxon>
        <taxon>Fungi</taxon>
        <taxon>Dikarya</taxon>
        <taxon>Ascomycota</taxon>
        <taxon>Pezizomycotina</taxon>
        <taxon>Sordariomycetes</taxon>
        <taxon>Xylariomycetidae</taxon>
        <taxon>Amphisphaeriales</taxon>
        <taxon>Sporocadaceae</taxon>
        <taxon>Truncatella</taxon>
    </lineage>
</organism>
<accession>A0A9P9A0N4</accession>
<keyword evidence="1" id="KW-0472">Membrane</keyword>
<protein>
    <submittedName>
        <fullName evidence="2">Uncharacterized protein</fullName>
    </submittedName>
</protein>
<sequence>MVIKELFGDATSTKVHISQYVNLALLVDRLVKCGKSLVKKDAAAEALNSLSAYYQRFIDDITIEVVEEKLLAVLSDLLSRVVVSNMADAKLEAVAGMSIGIDGVLIFVFMITVEKAL</sequence>
<dbReference type="AlphaFoldDB" id="A0A9P9A0N4"/>
<comment type="caution">
    <text evidence="2">The sequence shown here is derived from an EMBL/GenBank/DDBJ whole genome shotgun (WGS) entry which is preliminary data.</text>
</comment>
<dbReference type="Proteomes" id="UP000758603">
    <property type="component" value="Unassembled WGS sequence"/>
</dbReference>
<gene>
    <name evidence="2" type="ORF">BKA67DRAFT_532662</name>
</gene>
<evidence type="ECO:0000313" key="3">
    <source>
        <dbReference type="Proteomes" id="UP000758603"/>
    </source>
</evidence>
<keyword evidence="1" id="KW-0812">Transmembrane</keyword>
<name>A0A9P9A0N4_9PEZI</name>
<reference evidence="2" key="1">
    <citation type="journal article" date="2021" name="Nat. Commun.">
        <title>Genetic determinants of endophytism in the Arabidopsis root mycobiome.</title>
        <authorList>
            <person name="Mesny F."/>
            <person name="Miyauchi S."/>
            <person name="Thiergart T."/>
            <person name="Pickel B."/>
            <person name="Atanasova L."/>
            <person name="Karlsson M."/>
            <person name="Huettel B."/>
            <person name="Barry K.W."/>
            <person name="Haridas S."/>
            <person name="Chen C."/>
            <person name="Bauer D."/>
            <person name="Andreopoulos W."/>
            <person name="Pangilinan J."/>
            <person name="LaButti K."/>
            <person name="Riley R."/>
            <person name="Lipzen A."/>
            <person name="Clum A."/>
            <person name="Drula E."/>
            <person name="Henrissat B."/>
            <person name="Kohler A."/>
            <person name="Grigoriev I.V."/>
            <person name="Martin F.M."/>
            <person name="Hacquard S."/>
        </authorList>
    </citation>
    <scope>NUCLEOTIDE SEQUENCE</scope>
    <source>
        <strain evidence="2">MPI-SDFR-AT-0073</strain>
    </source>
</reference>
<dbReference type="EMBL" id="JAGPXC010000002">
    <property type="protein sequence ID" value="KAH6657453.1"/>
    <property type="molecule type" value="Genomic_DNA"/>
</dbReference>
<evidence type="ECO:0000313" key="2">
    <source>
        <dbReference type="EMBL" id="KAH6657453.1"/>
    </source>
</evidence>
<dbReference type="RefSeq" id="XP_045961687.1">
    <property type="nucleotide sequence ID" value="XM_046099565.1"/>
</dbReference>
<evidence type="ECO:0000256" key="1">
    <source>
        <dbReference type="SAM" id="Phobius"/>
    </source>
</evidence>
<keyword evidence="3" id="KW-1185">Reference proteome</keyword>
<proteinExistence type="predicted"/>
<feature type="transmembrane region" description="Helical" evidence="1">
    <location>
        <begin position="93"/>
        <end position="113"/>
    </location>
</feature>
<dbReference type="GeneID" id="70128457"/>